<dbReference type="Proteomes" id="UP001597417">
    <property type="component" value="Unassembled WGS sequence"/>
</dbReference>
<comment type="caution">
    <text evidence="1">The sequence shown here is derived from an EMBL/GenBank/DDBJ whole genome shotgun (WGS) entry which is preliminary data.</text>
</comment>
<gene>
    <name evidence="1" type="ORF">ACFSXZ_31055</name>
</gene>
<proteinExistence type="predicted"/>
<evidence type="ECO:0008006" key="3">
    <source>
        <dbReference type="Google" id="ProtNLM"/>
    </source>
</evidence>
<organism evidence="1 2">
    <name type="scientific">Amycolatopsis pigmentata</name>
    <dbReference type="NCBI Taxonomy" id="450801"/>
    <lineage>
        <taxon>Bacteria</taxon>
        <taxon>Bacillati</taxon>
        <taxon>Actinomycetota</taxon>
        <taxon>Actinomycetes</taxon>
        <taxon>Pseudonocardiales</taxon>
        <taxon>Pseudonocardiaceae</taxon>
        <taxon>Amycolatopsis</taxon>
    </lineage>
</organism>
<dbReference type="EMBL" id="JBHUKR010000020">
    <property type="protein sequence ID" value="MFD2420777.1"/>
    <property type="molecule type" value="Genomic_DNA"/>
</dbReference>
<evidence type="ECO:0000313" key="2">
    <source>
        <dbReference type="Proteomes" id="UP001597417"/>
    </source>
</evidence>
<dbReference type="RefSeq" id="WP_378269006.1">
    <property type="nucleotide sequence ID" value="NZ_JBHUKR010000020.1"/>
</dbReference>
<name>A0ABW5G1Q5_9PSEU</name>
<accession>A0ABW5G1Q5</accession>
<reference evidence="2" key="1">
    <citation type="journal article" date="2019" name="Int. J. Syst. Evol. Microbiol.">
        <title>The Global Catalogue of Microorganisms (GCM) 10K type strain sequencing project: providing services to taxonomists for standard genome sequencing and annotation.</title>
        <authorList>
            <consortium name="The Broad Institute Genomics Platform"/>
            <consortium name="The Broad Institute Genome Sequencing Center for Infectious Disease"/>
            <person name="Wu L."/>
            <person name="Ma J."/>
        </authorList>
    </citation>
    <scope>NUCLEOTIDE SEQUENCE [LARGE SCALE GENOMIC DNA]</scope>
    <source>
        <strain evidence="2">CGMCC 4.7645</strain>
    </source>
</reference>
<protein>
    <recommendedName>
        <fullName evidence="3">WXG100 family type VII secretion target</fullName>
    </recommendedName>
</protein>
<evidence type="ECO:0000313" key="1">
    <source>
        <dbReference type="EMBL" id="MFD2420777.1"/>
    </source>
</evidence>
<keyword evidence="2" id="KW-1185">Reference proteome</keyword>
<sequence length="98" mass="10461">MDDMHGQYGYDDSTLIAVINATETAIQNMNHLNSEVQAMSAALPVVNNSASGQKLAARISDWTADFNQVIGALTDLNGKANDNLKVLRGVSTHTAQQS</sequence>